<organism evidence="7 8">
    <name type="scientific">Dolosigranulum pigrum</name>
    <dbReference type="NCBI Taxonomy" id="29394"/>
    <lineage>
        <taxon>Bacteria</taxon>
        <taxon>Bacillati</taxon>
        <taxon>Bacillota</taxon>
        <taxon>Bacilli</taxon>
        <taxon>Lactobacillales</taxon>
        <taxon>Carnobacteriaceae</taxon>
        <taxon>Dolosigranulum</taxon>
    </lineage>
</organism>
<dbReference type="NCBIfam" id="TIGR00401">
    <property type="entry name" value="msrA"/>
    <property type="match status" value="1"/>
</dbReference>
<protein>
    <recommendedName>
        <fullName evidence="5">Peptide methionine sulfoxide reductase MsrA</fullName>
        <shortName evidence="5">Protein-methionine-S-oxide reductase</shortName>
        <ecNumber evidence="5">1.8.4.11</ecNumber>
    </recommendedName>
    <alternativeName>
        <fullName evidence="5">Peptide-methionine (S)-S-oxide reductase</fullName>
        <shortName evidence="5">Peptide Met(O) reductase</shortName>
    </alternativeName>
</protein>
<evidence type="ECO:0000256" key="3">
    <source>
        <dbReference type="ARBA" id="ARBA00047806"/>
    </source>
</evidence>
<evidence type="ECO:0000256" key="2">
    <source>
        <dbReference type="ARBA" id="ARBA00023002"/>
    </source>
</evidence>
<dbReference type="Gene3D" id="3.30.1060.10">
    <property type="entry name" value="Peptide methionine sulphoxide reductase MsrA"/>
    <property type="match status" value="1"/>
</dbReference>
<dbReference type="HAMAP" id="MF_01401">
    <property type="entry name" value="MsrA"/>
    <property type="match status" value="1"/>
</dbReference>
<comment type="caution">
    <text evidence="7">The sequence shown here is derived from an EMBL/GenBank/DDBJ whole genome shotgun (WGS) entry which is preliminary data.</text>
</comment>
<evidence type="ECO:0000313" key="7">
    <source>
        <dbReference type="EMBL" id="OOL81906.1"/>
    </source>
</evidence>
<gene>
    <name evidence="5" type="primary">msrA</name>
    <name evidence="7" type="ORF">BWX42_09570</name>
</gene>
<dbReference type="GO" id="GO:0033744">
    <property type="term" value="F:L-methionine:thioredoxin-disulfide S-oxidoreductase activity"/>
    <property type="evidence" value="ECO:0007669"/>
    <property type="project" value="RHEA"/>
</dbReference>
<evidence type="ECO:0000256" key="4">
    <source>
        <dbReference type="ARBA" id="ARBA00048782"/>
    </source>
</evidence>
<evidence type="ECO:0000259" key="6">
    <source>
        <dbReference type="Pfam" id="PF01625"/>
    </source>
</evidence>
<dbReference type="PANTHER" id="PTHR43774">
    <property type="entry name" value="PEPTIDE METHIONINE SULFOXIDE REDUCTASE"/>
    <property type="match status" value="1"/>
</dbReference>
<dbReference type="EC" id="1.8.4.11" evidence="5"/>
<dbReference type="InterPro" id="IPR002569">
    <property type="entry name" value="Met_Sox_Rdtase_MsrA_dom"/>
</dbReference>
<name>A0A1S8KQB5_9LACT</name>
<dbReference type="SUPFAM" id="SSF55068">
    <property type="entry name" value="Peptide methionine sulfoxide reductase"/>
    <property type="match status" value="1"/>
</dbReference>
<dbReference type="PANTHER" id="PTHR43774:SF1">
    <property type="entry name" value="PEPTIDE METHIONINE SULFOXIDE REDUCTASE MSRA 2"/>
    <property type="match status" value="1"/>
</dbReference>
<sequence length="175" mass="20151">MSHNFKTAVFAGGCFWCMVKPFDSLDGIEQVLSGYTGGHVENPTYEEVCSGTTGHTEAVEITYDPSKMSYEELVNIYWQQTDPTDASGQFADRGDSYRPVIFYENEEEKGIAEQSKRELDASGRFTKPIVVSIEEKETFYPAEDYHQDFYKKNNAHYTRYRKGSGRDDFLDEHWD</sequence>
<comment type="catalytic activity">
    <reaction evidence="4 5">
        <text>[thioredoxin]-disulfide + L-methionine + H2O = L-methionine (S)-S-oxide + [thioredoxin]-dithiol</text>
        <dbReference type="Rhea" id="RHEA:19993"/>
        <dbReference type="Rhea" id="RHEA-COMP:10698"/>
        <dbReference type="Rhea" id="RHEA-COMP:10700"/>
        <dbReference type="ChEBI" id="CHEBI:15377"/>
        <dbReference type="ChEBI" id="CHEBI:29950"/>
        <dbReference type="ChEBI" id="CHEBI:50058"/>
        <dbReference type="ChEBI" id="CHEBI:57844"/>
        <dbReference type="ChEBI" id="CHEBI:58772"/>
        <dbReference type="EC" id="1.8.4.11"/>
    </reaction>
</comment>
<dbReference type="AlphaFoldDB" id="A0A1S8KQB5"/>
<dbReference type="GO" id="GO:0008113">
    <property type="term" value="F:peptide-methionine (S)-S-oxide reductase activity"/>
    <property type="evidence" value="ECO:0007669"/>
    <property type="project" value="UniProtKB-UniRule"/>
</dbReference>
<comment type="catalytic activity">
    <reaction evidence="3 5">
        <text>L-methionyl-[protein] + [thioredoxin]-disulfide + H2O = L-methionyl-(S)-S-oxide-[protein] + [thioredoxin]-dithiol</text>
        <dbReference type="Rhea" id="RHEA:14217"/>
        <dbReference type="Rhea" id="RHEA-COMP:10698"/>
        <dbReference type="Rhea" id="RHEA-COMP:10700"/>
        <dbReference type="Rhea" id="RHEA-COMP:12313"/>
        <dbReference type="Rhea" id="RHEA-COMP:12315"/>
        <dbReference type="ChEBI" id="CHEBI:15377"/>
        <dbReference type="ChEBI" id="CHEBI:16044"/>
        <dbReference type="ChEBI" id="CHEBI:29950"/>
        <dbReference type="ChEBI" id="CHEBI:44120"/>
        <dbReference type="ChEBI" id="CHEBI:50058"/>
        <dbReference type="EC" id="1.8.4.11"/>
    </reaction>
</comment>
<evidence type="ECO:0000256" key="1">
    <source>
        <dbReference type="ARBA" id="ARBA00005591"/>
    </source>
</evidence>
<dbReference type="FunFam" id="3.30.1060.10:FF:000003">
    <property type="entry name" value="Peptide methionine sulfoxide reductase MsrA"/>
    <property type="match status" value="1"/>
</dbReference>
<dbReference type="Pfam" id="PF01625">
    <property type="entry name" value="PMSR"/>
    <property type="match status" value="1"/>
</dbReference>
<feature type="active site" evidence="5">
    <location>
        <position position="14"/>
    </location>
</feature>
<feature type="domain" description="Peptide methionine sulphoxide reductase MsrA" evidence="6">
    <location>
        <begin position="7"/>
        <end position="158"/>
    </location>
</feature>
<evidence type="ECO:0000256" key="5">
    <source>
        <dbReference type="HAMAP-Rule" id="MF_01401"/>
    </source>
</evidence>
<comment type="similarity">
    <text evidence="1 5">Belongs to the MsrA Met sulfoxide reductase family.</text>
</comment>
<proteinExistence type="inferred from homology"/>
<dbReference type="RefSeq" id="WP_077863279.1">
    <property type="nucleotide sequence ID" value="NZ_CP040422.1"/>
</dbReference>
<dbReference type="Proteomes" id="UP000190409">
    <property type="component" value="Unassembled WGS sequence"/>
</dbReference>
<reference evidence="7 8" key="1">
    <citation type="submission" date="2017-01" db="EMBL/GenBank/DDBJ databases">
        <title>Complete Genome Sequence of Dolosigranulum pigrum isolated from a Patient with interstitial lung disease.</title>
        <authorList>
            <person name="Mukhopadhyay R."/>
            <person name="Joaquin J."/>
            <person name="Hogue R."/>
            <person name="Fitzgerald S."/>
            <person name="Jospin G."/>
            <person name="Eisen J.A."/>
            <person name="Chaturvedi V."/>
        </authorList>
    </citation>
    <scope>NUCLEOTIDE SEQUENCE [LARGE SCALE GENOMIC DNA]</scope>
    <source>
        <strain evidence="7 8">15S00348</strain>
    </source>
</reference>
<evidence type="ECO:0000313" key="8">
    <source>
        <dbReference type="Proteomes" id="UP000190409"/>
    </source>
</evidence>
<accession>A0A1S8KQB5</accession>
<keyword evidence="2 5" id="KW-0560">Oxidoreductase</keyword>
<dbReference type="EMBL" id="MUYF01000003">
    <property type="protein sequence ID" value="OOL81906.1"/>
    <property type="molecule type" value="Genomic_DNA"/>
</dbReference>
<comment type="function">
    <text evidence="5">Has an important function as a repair enzyme for proteins that have been inactivated by oxidation. Catalyzes the reversible oxidation-reduction of methionine sulfoxide in proteins to methionine.</text>
</comment>
<dbReference type="InterPro" id="IPR036509">
    <property type="entry name" value="Met_Sox_Rdtase_MsrA_sf"/>
</dbReference>